<comment type="catalytic activity">
    <reaction evidence="1 6">
        <text>a myo-inositol phosphate + H2O = myo-inositol + phosphate</text>
        <dbReference type="Rhea" id="RHEA:24056"/>
        <dbReference type="ChEBI" id="CHEBI:15377"/>
        <dbReference type="ChEBI" id="CHEBI:17268"/>
        <dbReference type="ChEBI" id="CHEBI:43474"/>
        <dbReference type="ChEBI" id="CHEBI:84139"/>
        <dbReference type="EC" id="3.1.3.25"/>
    </reaction>
</comment>
<evidence type="ECO:0000256" key="6">
    <source>
        <dbReference type="RuleBase" id="RU364068"/>
    </source>
</evidence>
<evidence type="ECO:0000256" key="4">
    <source>
        <dbReference type="ARBA" id="ARBA00022801"/>
    </source>
</evidence>
<dbReference type="PANTHER" id="PTHR20854:SF4">
    <property type="entry name" value="INOSITOL-1-MONOPHOSPHATASE-RELATED"/>
    <property type="match status" value="1"/>
</dbReference>
<dbReference type="Pfam" id="PF00459">
    <property type="entry name" value="Inositol_P"/>
    <property type="match status" value="1"/>
</dbReference>
<evidence type="ECO:0000256" key="3">
    <source>
        <dbReference type="ARBA" id="ARBA00022723"/>
    </source>
</evidence>
<name>A0ABY5MAK2_9ACTN</name>
<dbReference type="PROSITE" id="PS00629">
    <property type="entry name" value="IMP_1"/>
    <property type="match status" value="1"/>
</dbReference>
<evidence type="ECO:0000256" key="2">
    <source>
        <dbReference type="ARBA" id="ARBA00001946"/>
    </source>
</evidence>
<sequence>MSHDLYELARQVGLEASAFVRTNRPSGRVDVAATKSSATDVVTELDRACERLIRERIFAARPDDGFIGEEGDDIVGTTGVDWVVDPIDGTVNFVHGIPSYAVSIAARRDGAVVAGHVVNIATGLEWGAVLGAGSWRHEGDQKVRLAAPQPPPLAQAIIATGFNYVPEIRARQSAAVAKLLPHIADIRRIGSAALELCALAEGQYDAYVEQGLHVWDRAAAGLVATEAGFIVTGLDGEPDERMVMAAHPDATAEYFDLVRACGF</sequence>
<reference evidence="7 8" key="1">
    <citation type="submission" date="2022-08" db="EMBL/GenBank/DDBJ databases">
        <title>novel species in genus Aeromicrobium.</title>
        <authorList>
            <person name="Ye L."/>
        </authorList>
    </citation>
    <scope>NUCLEOTIDE SEQUENCE [LARGE SCALE GENOMIC DNA]</scope>
    <source>
        <strain evidence="8">zg-Y1379</strain>
    </source>
</reference>
<evidence type="ECO:0000256" key="1">
    <source>
        <dbReference type="ARBA" id="ARBA00001033"/>
    </source>
</evidence>
<dbReference type="Proteomes" id="UP001316184">
    <property type="component" value="Chromosome"/>
</dbReference>
<keyword evidence="8" id="KW-1185">Reference proteome</keyword>
<keyword evidence="3 6" id="KW-0479">Metal-binding</keyword>
<dbReference type="SUPFAM" id="SSF56655">
    <property type="entry name" value="Carbohydrate phosphatase"/>
    <property type="match status" value="1"/>
</dbReference>
<dbReference type="InterPro" id="IPR020583">
    <property type="entry name" value="Inositol_monoP_metal-BS"/>
</dbReference>
<dbReference type="RefSeq" id="WP_232399196.1">
    <property type="nucleotide sequence ID" value="NZ_CP102173.1"/>
</dbReference>
<comment type="cofactor">
    <cofactor evidence="2 6">
        <name>Mg(2+)</name>
        <dbReference type="ChEBI" id="CHEBI:18420"/>
    </cofactor>
</comment>
<organism evidence="7 8">
    <name type="scientific">Aeromicrobium wangtongii</name>
    <dbReference type="NCBI Taxonomy" id="2969247"/>
    <lineage>
        <taxon>Bacteria</taxon>
        <taxon>Bacillati</taxon>
        <taxon>Actinomycetota</taxon>
        <taxon>Actinomycetes</taxon>
        <taxon>Propionibacteriales</taxon>
        <taxon>Nocardioidaceae</taxon>
        <taxon>Aeromicrobium</taxon>
    </lineage>
</organism>
<comment type="similarity">
    <text evidence="6">Belongs to the inositol monophosphatase superfamily.</text>
</comment>
<gene>
    <name evidence="7" type="ORF">NQV15_07490</name>
</gene>
<dbReference type="PRINTS" id="PR00377">
    <property type="entry name" value="IMPHPHTASES"/>
</dbReference>
<dbReference type="Gene3D" id="3.30.540.10">
    <property type="entry name" value="Fructose-1,6-Bisphosphatase, subunit A, domain 1"/>
    <property type="match status" value="1"/>
</dbReference>
<keyword evidence="5 6" id="KW-0460">Magnesium</keyword>
<dbReference type="CDD" id="cd01639">
    <property type="entry name" value="IMPase"/>
    <property type="match status" value="1"/>
</dbReference>
<evidence type="ECO:0000313" key="8">
    <source>
        <dbReference type="Proteomes" id="UP001316184"/>
    </source>
</evidence>
<dbReference type="PANTHER" id="PTHR20854">
    <property type="entry name" value="INOSITOL MONOPHOSPHATASE"/>
    <property type="match status" value="1"/>
</dbReference>
<dbReference type="InterPro" id="IPR033942">
    <property type="entry name" value="IMPase"/>
</dbReference>
<dbReference type="EC" id="3.1.3.25" evidence="6"/>
<keyword evidence="4 6" id="KW-0378">Hydrolase</keyword>
<accession>A0ABY5MAK2</accession>
<proteinExistence type="inferred from homology"/>
<dbReference type="InterPro" id="IPR000760">
    <property type="entry name" value="Inositol_monophosphatase-like"/>
</dbReference>
<protein>
    <recommendedName>
        <fullName evidence="6">Inositol-1-monophosphatase</fullName>
        <ecNumber evidence="6">3.1.3.25</ecNumber>
    </recommendedName>
</protein>
<dbReference type="EMBL" id="CP102173">
    <property type="protein sequence ID" value="UUP15143.1"/>
    <property type="molecule type" value="Genomic_DNA"/>
</dbReference>
<evidence type="ECO:0000256" key="5">
    <source>
        <dbReference type="ARBA" id="ARBA00022842"/>
    </source>
</evidence>
<dbReference type="Gene3D" id="3.40.190.80">
    <property type="match status" value="1"/>
</dbReference>
<evidence type="ECO:0000313" key="7">
    <source>
        <dbReference type="EMBL" id="UUP15143.1"/>
    </source>
</evidence>